<dbReference type="AlphaFoldDB" id="A0A653B5S2"/>
<dbReference type="PANTHER" id="PTHR36974:SF1">
    <property type="entry name" value="DOXX FAMILY MEMBRANE PROTEIN"/>
    <property type="match status" value="1"/>
</dbReference>
<organism evidence="1">
    <name type="scientific">Ectopseudomonas oleovorans</name>
    <name type="common">Pseudomonas oleovorans</name>
    <dbReference type="NCBI Taxonomy" id="301"/>
    <lineage>
        <taxon>Bacteria</taxon>
        <taxon>Pseudomonadati</taxon>
        <taxon>Pseudomonadota</taxon>
        <taxon>Gammaproteobacteria</taxon>
        <taxon>Pseudomonadales</taxon>
        <taxon>Pseudomonadaceae</taxon>
        <taxon>Ectopseudomonas</taxon>
    </lineage>
</organism>
<gene>
    <name evidence="1" type="ORF">POT9AD_2972</name>
</gene>
<reference evidence="1" key="1">
    <citation type="submission" date="2018-11" db="EMBL/GenBank/DDBJ databases">
        <authorList>
            <consortium name="Genoscope - CEA"/>
            <person name="William W."/>
        </authorList>
    </citation>
    <scope>NUCLEOTIDE SEQUENCE [LARGE SCALE GENOMIC DNA]</scope>
    <source>
        <strain evidence="1">T9AD</strain>
    </source>
</reference>
<evidence type="ECO:0000313" key="1">
    <source>
        <dbReference type="EMBL" id="VDN63947.1"/>
    </source>
</evidence>
<dbReference type="OrthoDB" id="8856615at2"/>
<name>A0A653B5S2_ECTOL</name>
<accession>A0A653B5S2</accession>
<proteinExistence type="predicted"/>
<sequence length="165" mass="18184">MLFVALLMLLTLIAALPQLLGLPLLPSWRARMRLALSLALLLIGVDHWLTPARYLAMMPPYLPLHEPLVLFTGACEIAGAIGLMWPGTRRLAGIMLAVYFVCVFPANLHNALHGLDAQGLPSARWYYWARLPFQPLIILWTLYAAGVLNGRAALTGPGERSPAHR</sequence>
<dbReference type="PANTHER" id="PTHR36974">
    <property type="entry name" value="MEMBRANE PROTEIN-RELATED"/>
    <property type="match status" value="1"/>
</dbReference>
<dbReference type="EMBL" id="LR130779">
    <property type="protein sequence ID" value="VDN63947.1"/>
    <property type="molecule type" value="Genomic_DNA"/>
</dbReference>
<protein>
    <submittedName>
        <fullName evidence="1">Uncharacterized protein</fullName>
    </submittedName>
</protein>